<evidence type="ECO:0000256" key="1">
    <source>
        <dbReference type="ARBA" id="ARBA00022679"/>
    </source>
</evidence>
<evidence type="ECO:0008006" key="7">
    <source>
        <dbReference type="Google" id="ProtNLM"/>
    </source>
</evidence>
<dbReference type="GO" id="GO:0006004">
    <property type="term" value="P:fucose metabolic process"/>
    <property type="evidence" value="ECO:0007669"/>
    <property type="project" value="UniProtKB-KW"/>
</dbReference>
<gene>
    <name evidence="5" type="ORF">PAC_00282</name>
</gene>
<keyword evidence="3" id="KW-0119">Carbohydrate metabolism</keyword>
<keyword evidence="1" id="KW-0808">Transferase</keyword>
<keyword evidence="4" id="KW-0472">Membrane</keyword>
<sequence>MQCTQLISRRPFVFGGIALFLVWLIFGVDHRKLADRVPWNISNGALSVKEADVFDFPPVDSQAMRDMCAKQEWNSTLVFTCDENHGGVGHVRNSILNCVRYAIGAGGALVLPTIAPRGHDELDAAPEIQRRHGIPRQGMEYMFDKNHFADSLRKSCPELNLIRKMEPVETPRRRGLTPENLFVDIPASGIKKPEEWPIRLAAWIDAYMSKENQKEPIIIDLMQSFLHYPIHSDGHGVAHTFGNILKFRPDVRRIATRTLMKMSDWYDLPMNLSESIINPSFFGAHLGTENPFAEEKRHNSDIVYSHYTAQSNAYLKQAFSAKTQVMYVSSGNLAEVHHLGLQAEEYNIAITHKEDLLKGEDGEELDKLSWDQRAMIDYLVLTKAQEFAGVGHSSFSWNIALKRHETTEHVLGSLDEATEVWSDGLSTLYGVRKSYVESSGCMWA</sequence>
<dbReference type="Proteomes" id="UP000184330">
    <property type="component" value="Unassembled WGS sequence"/>
</dbReference>
<protein>
    <recommendedName>
        <fullName evidence="7">Alternative oxidase</fullName>
    </recommendedName>
</protein>
<dbReference type="GO" id="GO:0016740">
    <property type="term" value="F:transferase activity"/>
    <property type="evidence" value="ECO:0007669"/>
    <property type="project" value="UniProtKB-KW"/>
</dbReference>
<evidence type="ECO:0000256" key="4">
    <source>
        <dbReference type="SAM" id="Phobius"/>
    </source>
</evidence>
<proteinExistence type="predicted"/>
<organism evidence="5 6">
    <name type="scientific">Phialocephala subalpina</name>
    <dbReference type="NCBI Taxonomy" id="576137"/>
    <lineage>
        <taxon>Eukaryota</taxon>
        <taxon>Fungi</taxon>
        <taxon>Dikarya</taxon>
        <taxon>Ascomycota</taxon>
        <taxon>Pezizomycotina</taxon>
        <taxon>Leotiomycetes</taxon>
        <taxon>Helotiales</taxon>
        <taxon>Mollisiaceae</taxon>
        <taxon>Phialocephala</taxon>
        <taxon>Phialocephala fortinii species complex</taxon>
    </lineage>
</organism>
<name>A0A1L7WC98_9HELO</name>
<dbReference type="CDD" id="cd11296">
    <property type="entry name" value="O-FucT_like"/>
    <property type="match status" value="1"/>
</dbReference>
<evidence type="ECO:0000256" key="3">
    <source>
        <dbReference type="ARBA" id="ARBA00023277"/>
    </source>
</evidence>
<dbReference type="Gene3D" id="3.40.50.11350">
    <property type="match status" value="1"/>
</dbReference>
<evidence type="ECO:0000313" key="6">
    <source>
        <dbReference type="Proteomes" id="UP000184330"/>
    </source>
</evidence>
<reference evidence="5 6" key="1">
    <citation type="submission" date="2016-03" db="EMBL/GenBank/DDBJ databases">
        <authorList>
            <person name="Ploux O."/>
        </authorList>
    </citation>
    <scope>NUCLEOTIDE SEQUENCE [LARGE SCALE GENOMIC DNA]</scope>
    <source>
        <strain evidence="5 6">UAMH 11012</strain>
    </source>
</reference>
<evidence type="ECO:0000313" key="5">
    <source>
        <dbReference type="EMBL" id="CZR50410.1"/>
    </source>
</evidence>
<keyword evidence="6" id="KW-1185">Reference proteome</keyword>
<feature type="transmembrane region" description="Helical" evidence="4">
    <location>
        <begin position="12"/>
        <end position="28"/>
    </location>
</feature>
<keyword evidence="4" id="KW-1133">Transmembrane helix</keyword>
<dbReference type="Pfam" id="PF10250">
    <property type="entry name" value="O-FucT"/>
    <property type="match status" value="1"/>
</dbReference>
<dbReference type="AlphaFoldDB" id="A0A1L7WC98"/>
<evidence type="ECO:0000256" key="2">
    <source>
        <dbReference type="ARBA" id="ARBA00023253"/>
    </source>
</evidence>
<dbReference type="OrthoDB" id="20368at2759"/>
<dbReference type="EMBL" id="FJOG01000001">
    <property type="protein sequence ID" value="CZR50410.1"/>
    <property type="molecule type" value="Genomic_DNA"/>
</dbReference>
<keyword evidence="4" id="KW-0812">Transmembrane</keyword>
<accession>A0A1L7WC98</accession>
<keyword evidence="2" id="KW-0294">Fucose metabolism</keyword>
<dbReference type="InterPro" id="IPR019378">
    <property type="entry name" value="GDP-Fuc_O-FucTrfase"/>
</dbReference>